<name>A0A7S1S2J0_ALECA</name>
<feature type="compositionally biased region" description="Basic and acidic residues" evidence="1">
    <location>
        <begin position="159"/>
        <end position="172"/>
    </location>
</feature>
<proteinExistence type="predicted"/>
<accession>A0A7S1S2J0</accession>
<dbReference type="EMBL" id="HBGE01099842">
    <property type="protein sequence ID" value="CAD9182618.1"/>
    <property type="molecule type" value="Transcribed_RNA"/>
</dbReference>
<organism evidence="2">
    <name type="scientific">Alexandrium catenella</name>
    <name type="common">Red tide dinoflagellate</name>
    <name type="synonym">Gonyaulax catenella</name>
    <dbReference type="NCBI Taxonomy" id="2925"/>
    <lineage>
        <taxon>Eukaryota</taxon>
        <taxon>Sar</taxon>
        <taxon>Alveolata</taxon>
        <taxon>Dinophyceae</taxon>
        <taxon>Gonyaulacales</taxon>
        <taxon>Pyrocystaceae</taxon>
        <taxon>Alexandrium</taxon>
    </lineage>
</organism>
<evidence type="ECO:0000313" key="2">
    <source>
        <dbReference type="EMBL" id="CAD9182618.1"/>
    </source>
</evidence>
<reference evidence="2" key="1">
    <citation type="submission" date="2021-01" db="EMBL/GenBank/DDBJ databases">
        <authorList>
            <person name="Corre E."/>
            <person name="Pelletier E."/>
            <person name="Niang G."/>
            <person name="Scheremetjew M."/>
            <person name="Finn R."/>
            <person name="Kale V."/>
            <person name="Holt S."/>
            <person name="Cochrane G."/>
            <person name="Meng A."/>
            <person name="Brown T."/>
            <person name="Cohen L."/>
        </authorList>
    </citation>
    <scope>NUCLEOTIDE SEQUENCE</scope>
    <source>
        <strain evidence="2">OF101</strain>
    </source>
</reference>
<dbReference type="AlphaFoldDB" id="A0A7S1S2J0"/>
<feature type="region of interest" description="Disordered" evidence="1">
    <location>
        <begin position="39"/>
        <end position="112"/>
    </location>
</feature>
<feature type="compositionally biased region" description="Polar residues" evidence="1">
    <location>
        <begin position="75"/>
        <end position="84"/>
    </location>
</feature>
<sequence>MCGATRTFNSPLASSAGGIVQKWRCSGFVTQKNTFLHIVDTSPQGESRRASSAPPRCASSRAEQSPTQAECGGNLLSSAGLPQTRTDRHARRSSNTSASSGERWGSEASSSSGVRWADVEVERLGEEPGRSEGVLGAAAAWSTLPELGTAAGRSSRHLPSQERLQDSPKELDMETQGSNCKAKKRPCKEKRERYKSYVLSVQDMIRADPHGFDIGRLAIPPFVSTQERLTQKFIRRMRVFQRELQGPTVGAAA</sequence>
<feature type="compositionally biased region" description="Low complexity" evidence="1">
    <location>
        <begin position="50"/>
        <end position="62"/>
    </location>
</feature>
<evidence type="ECO:0000256" key="1">
    <source>
        <dbReference type="SAM" id="MobiDB-lite"/>
    </source>
</evidence>
<feature type="region of interest" description="Disordered" evidence="1">
    <location>
        <begin position="150"/>
        <end position="186"/>
    </location>
</feature>
<gene>
    <name evidence="2" type="ORF">ACAT0790_LOCUS59390</name>
</gene>
<protein>
    <submittedName>
        <fullName evidence="2">Uncharacterized protein</fullName>
    </submittedName>
</protein>